<reference evidence="7" key="1">
    <citation type="journal article" date="2014" name="Int. J. Syst. Evol. Microbiol.">
        <title>Complete genome sequence of Corynebacterium casei LMG S-19264T (=DSM 44701T), isolated from a smear-ripened cheese.</title>
        <authorList>
            <consortium name="US DOE Joint Genome Institute (JGI-PGF)"/>
            <person name="Walter F."/>
            <person name="Albersmeier A."/>
            <person name="Kalinowski J."/>
            <person name="Ruckert C."/>
        </authorList>
    </citation>
    <scope>NUCLEOTIDE SEQUENCE</scope>
    <source>
        <strain evidence="7">JCM 3091</strain>
    </source>
</reference>
<evidence type="ECO:0000313" key="8">
    <source>
        <dbReference type="Proteomes" id="UP000662200"/>
    </source>
</evidence>
<reference evidence="7" key="2">
    <citation type="submission" date="2020-09" db="EMBL/GenBank/DDBJ databases">
        <authorList>
            <person name="Sun Q."/>
            <person name="Ohkuma M."/>
        </authorList>
    </citation>
    <scope>NUCLEOTIDE SEQUENCE</scope>
    <source>
        <strain evidence="7">JCM 3091</strain>
    </source>
</reference>
<dbReference type="EMBL" id="BMQC01000007">
    <property type="protein sequence ID" value="GGK29961.1"/>
    <property type="molecule type" value="Genomic_DNA"/>
</dbReference>
<keyword evidence="4 6" id="KW-1133">Transmembrane helix</keyword>
<organism evidence="7 8">
    <name type="scientific">Pilimelia terevasa</name>
    <dbReference type="NCBI Taxonomy" id="53372"/>
    <lineage>
        <taxon>Bacteria</taxon>
        <taxon>Bacillati</taxon>
        <taxon>Actinomycetota</taxon>
        <taxon>Actinomycetes</taxon>
        <taxon>Micromonosporales</taxon>
        <taxon>Micromonosporaceae</taxon>
        <taxon>Pilimelia</taxon>
    </lineage>
</organism>
<feature type="transmembrane region" description="Helical" evidence="6">
    <location>
        <begin position="173"/>
        <end position="191"/>
    </location>
</feature>
<name>A0A8J3BLD5_9ACTN</name>
<evidence type="ECO:0008006" key="9">
    <source>
        <dbReference type="Google" id="ProtNLM"/>
    </source>
</evidence>
<gene>
    <name evidence="7" type="ORF">GCM10010124_23380</name>
</gene>
<comment type="subcellular location">
    <subcellularLocation>
        <location evidence="1">Cell membrane</location>
        <topology evidence="1">Multi-pass membrane protein</topology>
    </subcellularLocation>
</comment>
<feature type="transmembrane region" description="Helical" evidence="6">
    <location>
        <begin position="235"/>
        <end position="258"/>
    </location>
</feature>
<feature type="transmembrane region" description="Helical" evidence="6">
    <location>
        <begin position="12"/>
        <end position="33"/>
    </location>
</feature>
<feature type="transmembrane region" description="Helical" evidence="6">
    <location>
        <begin position="317"/>
        <end position="336"/>
    </location>
</feature>
<feature type="transmembrane region" description="Helical" evidence="6">
    <location>
        <begin position="80"/>
        <end position="103"/>
    </location>
</feature>
<evidence type="ECO:0000256" key="3">
    <source>
        <dbReference type="ARBA" id="ARBA00022692"/>
    </source>
</evidence>
<evidence type="ECO:0000313" key="7">
    <source>
        <dbReference type="EMBL" id="GGK29961.1"/>
    </source>
</evidence>
<keyword evidence="3 6" id="KW-0812">Transmembrane</keyword>
<feature type="transmembrane region" description="Helical" evidence="6">
    <location>
        <begin position="115"/>
        <end position="136"/>
    </location>
</feature>
<keyword evidence="2" id="KW-1003">Cell membrane</keyword>
<dbReference type="PANTHER" id="PTHR30250">
    <property type="entry name" value="PST FAMILY PREDICTED COLANIC ACID TRANSPORTER"/>
    <property type="match status" value="1"/>
</dbReference>
<dbReference type="RefSeq" id="WP_189114297.1">
    <property type="nucleotide sequence ID" value="NZ_BMQC01000007.1"/>
</dbReference>
<evidence type="ECO:0000256" key="1">
    <source>
        <dbReference type="ARBA" id="ARBA00004651"/>
    </source>
</evidence>
<comment type="caution">
    <text evidence="7">The sequence shown here is derived from an EMBL/GenBank/DDBJ whole genome shotgun (WGS) entry which is preliminary data.</text>
</comment>
<evidence type="ECO:0000256" key="4">
    <source>
        <dbReference type="ARBA" id="ARBA00022989"/>
    </source>
</evidence>
<sequence length="415" mass="40262">MSAAGKTTGYLLAGHGVVLGVSLAVNALSAHALGPDGRGALALALQCAYLLHLVVVAGVDRAYPLALPAPAAVGPAARECGRLVVPGAVAVAVLGAAVGALLAARGGGAAAGAPLPVLVAAVAVASVGLTAVRTAAVTVGDGATYLRAHLLGQATVLCGAVVLAAAGQGAPTAWLALYAAAPLVVVGAGYLRGRGGPAPDAGPARAGRIRSAGRRLLPGALAAFGTLRADRLLLPLLASVPALGLYAVAAAFAELCVVPVQNYVDAHLPRWRDGAVPPLGRLFGAAAAYALAAAAAVAVAGAAFIRVALPAAFAESARVLPVLAAAAGAWAFSRVAAGVVTAARPPGAVSGADAAVLVLTVSAHLALIPRYGLWGAAGAALGGYLAAAVLMAWLAVTAARPPRPDRQAVTARAAR</sequence>
<dbReference type="PANTHER" id="PTHR30250:SF11">
    <property type="entry name" value="O-ANTIGEN TRANSPORTER-RELATED"/>
    <property type="match status" value="1"/>
</dbReference>
<feature type="transmembrane region" description="Helical" evidence="6">
    <location>
        <begin position="279"/>
        <end position="305"/>
    </location>
</feature>
<proteinExistence type="predicted"/>
<dbReference type="Proteomes" id="UP000662200">
    <property type="component" value="Unassembled WGS sequence"/>
</dbReference>
<dbReference type="InterPro" id="IPR050833">
    <property type="entry name" value="Poly_Biosynth_Transport"/>
</dbReference>
<keyword evidence="5 6" id="KW-0472">Membrane</keyword>
<keyword evidence="8" id="KW-1185">Reference proteome</keyword>
<feature type="transmembrane region" description="Helical" evidence="6">
    <location>
        <begin position="39"/>
        <end position="59"/>
    </location>
</feature>
<dbReference type="AlphaFoldDB" id="A0A8J3BLD5"/>
<protein>
    <recommendedName>
        <fullName evidence="9">Polysaccharide biosynthesis protein</fullName>
    </recommendedName>
</protein>
<accession>A0A8J3BLD5</accession>
<evidence type="ECO:0000256" key="6">
    <source>
        <dbReference type="SAM" id="Phobius"/>
    </source>
</evidence>
<evidence type="ECO:0000256" key="5">
    <source>
        <dbReference type="ARBA" id="ARBA00023136"/>
    </source>
</evidence>
<feature type="transmembrane region" description="Helical" evidence="6">
    <location>
        <begin position="373"/>
        <end position="396"/>
    </location>
</feature>
<dbReference type="GO" id="GO:0005886">
    <property type="term" value="C:plasma membrane"/>
    <property type="evidence" value="ECO:0007669"/>
    <property type="project" value="UniProtKB-SubCell"/>
</dbReference>
<evidence type="ECO:0000256" key="2">
    <source>
        <dbReference type="ARBA" id="ARBA00022475"/>
    </source>
</evidence>
<feature type="transmembrane region" description="Helical" evidence="6">
    <location>
        <begin position="148"/>
        <end position="167"/>
    </location>
</feature>